<keyword evidence="2" id="KW-1185">Reference proteome</keyword>
<sequence>MSKILNGEKVLCSIKSHKDIKTSTIIGSFFANLVTMGLAGMVTNNFNLILTSENLYIEAKGYATWGGLPEERYVDKINRKDIQSFDVKCDGADELITIITIKNKKLTFIRNNENNNNLALEMARLISEDIKN</sequence>
<dbReference type="RefSeq" id="WP_219780134.1">
    <property type="nucleotide sequence ID" value="NZ_JAHXPT010000008.1"/>
</dbReference>
<evidence type="ECO:0008006" key="3">
    <source>
        <dbReference type="Google" id="ProtNLM"/>
    </source>
</evidence>
<dbReference type="Proteomes" id="UP001519921">
    <property type="component" value="Unassembled WGS sequence"/>
</dbReference>
<protein>
    <recommendedName>
        <fullName evidence="3">YokE-like PH domain-containing protein</fullName>
    </recommendedName>
</protein>
<name>A0ABS7APS6_9CLOT</name>
<organism evidence="1 2">
    <name type="scientific">Clostridium weizhouense</name>
    <dbReference type="NCBI Taxonomy" id="2859781"/>
    <lineage>
        <taxon>Bacteria</taxon>
        <taxon>Bacillati</taxon>
        <taxon>Bacillota</taxon>
        <taxon>Clostridia</taxon>
        <taxon>Eubacteriales</taxon>
        <taxon>Clostridiaceae</taxon>
        <taxon>Clostridium</taxon>
    </lineage>
</organism>
<proteinExistence type="predicted"/>
<reference evidence="1 2" key="1">
    <citation type="submission" date="2021-07" db="EMBL/GenBank/DDBJ databases">
        <title>Clostridium weizhouense sp. nov., an anaerobic bacterium isolated from activated sludge of Petroleum wastewater.</title>
        <authorList>
            <person name="Li Q."/>
        </authorList>
    </citation>
    <scope>NUCLEOTIDE SEQUENCE [LARGE SCALE GENOMIC DNA]</scope>
    <source>
        <strain evidence="1 2">YB-6</strain>
    </source>
</reference>
<dbReference type="EMBL" id="JAHXPT010000008">
    <property type="protein sequence ID" value="MBW6410672.1"/>
    <property type="molecule type" value="Genomic_DNA"/>
</dbReference>
<comment type="caution">
    <text evidence="1">The sequence shown here is derived from an EMBL/GenBank/DDBJ whole genome shotgun (WGS) entry which is preliminary data.</text>
</comment>
<accession>A0ABS7APS6</accession>
<evidence type="ECO:0000313" key="1">
    <source>
        <dbReference type="EMBL" id="MBW6410672.1"/>
    </source>
</evidence>
<evidence type="ECO:0000313" key="2">
    <source>
        <dbReference type="Proteomes" id="UP001519921"/>
    </source>
</evidence>
<gene>
    <name evidence="1" type="ORF">KYD98_11245</name>
</gene>